<dbReference type="OrthoDB" id="9810140at2"/>
<dbReference type="AlphaFoldDB" id="A0A0L8AJD4"/>
<dbReference type="Proteomes" id="UP000036908">
    <property type="component" value="Unassembled WGS sequence"/>
</dbReference>
<dbReference type="CDD" id="cd04765">
    <property type="entry name" value="HTH_MlrA-like_sg2"/>
    <property type="match status" value="1"/>
</dbReference>
<name>A0A0L8AJD4_9BACT</name>
<evidence type="ECO:0000256" key="1">
    <source>
        <dbReference type="ARBA" id="ARBA00023125"/>
    </source>
</evidence>
<dbReference type="SMART" id="SM00422">
    <property type="entry name" value="HTH_MERR"/>
    <property type="match status" value="1"/>
</dbReference>
<keyword evidence="4" id="KW-1185">Reference proteome</keyword>
<gene>
    <name evidence="3" type="ORF">OB69_13105</name>
</gene>
<proteinExistence type="predicted"/>
<dbReference type="PANTHER" id="PTHR30204:SF15">
    <property type="entry name" value="BLL5018 PROTEIN"/>
    <property type="match status" value="1"/>
</dbReference>
<dbReference type="RefSeq" id="WP_053224189.1">
    <property type="nucleotide sequence ID" value="NZ_JSVA01000014.1"/>
</dbReference>
<evidence type="ECO:0000313" key="4">
    <source>
        <dbReference type="Proteomes" id="UP000036908"/>
    </source>
</evidence>
<protein>
    <submittedName>
        <fullName evidence="3">MerR family transcriptional regulator</fullName>
    </submittedName>
</protein>
<feature type="domain" description="HTH merR-type" evidence="2">
    <location>
        <begin position="12"/>
        <end position="82"/>
    </location>
</feature>
<dbReference type="Pfam" id="PF13411">
    <property type="entry name" value="MerR_1"/>
    <property type="match status" value="1"/>
</dbReference>
<keyword evidence="1" id="KW-0238">DNA-binding</keyword>
<comment type="caution">
    <text evidence="3">The sequence shown here is derived from an EMBL/GenBank/DDBJ whole genome shotgun (WGS) entry which is preliminary data.</text>
</comment>
<evidence type="ECO:0000313" key="3">
    <source>
        <dbReference type="EMBL" id="KOF02351.1"/>
    </source>
</evidence>
<dbReference type="InterPro" id="IPR047057">
    <property type="entry name" value="MerR_fam"/>
</dbReference>
<dbReference type="GO" id="GO:0003677">
    <property type="term" value="F:DNA binding"/>
    <property type="evidence" value="ECO:0007669"/>
    <property type="project" value="UniProtKB-KW"/>
</dbReference>
<evidence type="ECO:0000259" key="2">
    <source>
        <dbReference type="PROSITE" id="PS50937"/>
    </source>
</evidence>
<dbReference type="PATRIC" id="fig|1566026.4.peg.919"/>
<dbReference type="SUPFAM" id="SSF46955">
    <property type="entry name" value="Putative DNA-binding domain"/>
    <property type="match status" value="1"/>
</dbReference>
<dbReference type="GO" id="GO:0003700">
    <property type="term" value="F:DNA-binding transcription factor activity"/>
    <property type="evidence" value="ECO:0007669"/>
    <property type="project" value="InterPro"/>
</dbReference>
<dbReference type="PROSITE" id="PS50937">
    <property type="entry name" value="HTH_MERR_2"/>
    <property type="match status" value="1"/>
</dbReference>
<dbReference type="PANTHER" id="PTHR30204">
    <property type="entry name" value="REDOX-CYCLING DRUG-SENSING TRANSCRIPTIONAL ACTIVATOR SOXR"/>
    <property type="match status" value="1"/>
</dbReference>
<sequence>MPYKEKPIEKKYFTIGEVAKELGVATSLIRFWESQFTFISPKKNKKGNRKFTQEDLKKIKLVYHLVKEKGYTLQGAQEHIKNHKETISTDAEMITSLKKIRGFLEEMKSQLP</sequence>
<dbReference type="Gene3D" id="1.10.1660.10">
    <property type="match status" value="1"/>
</dbReference>
<reference evidence="4" key="1">
    <citation type="submission" date="2014-11" db="EMBL/GenBank/DDBJ databases">
        <title>Genome sequencing of Roseivirga sp. D-25.</title>
        <authorList>
            <person name="Selvaratnam C."/>
            <person name="Thevarajoo S."/>
            <person name="Goh K.M."/>
            <person name="Eee R."/>
            <person name="Chan K.-G."/>
            <person name="Chong C.S."/>
        </authorList>
    </citation>
    <scope>NUCLEOTIDE SEQUENCE [LARGE SCALE GENOMIC DNA]</scope>
    <source>
        <strain evidence="4">D-25</strain>
    </source>
</reference>
<accession>A0A0L8AJD4</accession>
<dbReference type="EMBL" id="JSVA01000014">
    <property type="protein sequence ID" value="KOF02351.1"/>
    <property type="molecule type" value="Genomic_DNA"/>
</dbReference>
<dbReference type="InterPro" id="IPR009061">
    <property type="entry name" value="DNA-bd_dom_put_sf"/>
</dbReference>
<organism evidence="3 4">
    <name type="scientific">Roseivirga seohaensis subsp. aquiponti</name>
    <dbReference type="NCBI Taxonomy" id="1566026"/>
    <lineage>
        <taxon>Bacteria</taxon>
        <taxon>Pseudomonadati</taxon>
        <taxon>Bacteroidota</taxon>
        <taxon>Cytophagia</taxon>
        <taxon>Cytophagales</taxon>
        <taxon>Roseivirgaceae</taxon>
        <taxon>Roseivirga</taxon>
    </lineage>
</organism>
<dbReference type="InterPro" id="IPR000551">
    <property type="entry name" value="MerR-type_HTH_dom"/>
</dbReference>